<proteinExistence type="predicted"/>
<evidence type="ECO:0000313" key="3">
    <source>
        <dbReference type="Proteomes" id="UP001500886"/>
    </source>
</evidence>
<dbReference type="EMBL" id="BAAASL010000015">
    <property type="protein sequence ID" value="GAA2720666.1"/>
    <property type="molecule type" value="Genomic_DNA"/>
</dbReference>
<sequence length="122" mass="13455">MNDAINHPEAAQLVDPPPYRLPELAERQQRLVRQLKQGTPGGHDTAGAEELIETVSFEDLAKAVQNADPDELRRRIARLQDQQGQRATAHPAPAAPQQITRDHGQAQSAAHQQQRHQSPGLT</sequence>
<dbReference type="RefSeq" id="WP_344436893.1">
    <property type="nucleotide sequence ID" value="NZ_BAAASL010000015.1"/>
</dbReference>
<evidence type="ECO:0000256" key="1">
    <source>
        <dbReference type="SAM" id="MobiDB-lite"/>
    </source>
</evidence>
<keyword evidence="3" id="KW-1185">Reference proteome</keyword>
<name>A0ABN3TXX2_9ACTN</name>
<gene>
    <name evidence="2" type="ORF">GCM10010315_41620</name>
</gene>
<accession>A0ABN3TXX2</accession>
<dbReference type="Proteomes" id="UP001500886">
    <property type="component" value="Unassembled WGS sequence"/>
</dbReference>
<feature type="region of interest" description="Disordered" evidence="1">
    <location>
        <begin position="1"/>
        <end position="20"/>
    </location>
</feature>
<reference evidence="2 3" key="1">
    <citation type="journal article" date="2019" name="Int. J. Syst. Evol. Microbiol.">
        <title>The Global Catalogue of Microorganisms (GCM) 10K type strain sequencing project: providing services to taxonomists for standard genome sequencing and annotation.</title>
        <authorList>
            <consortium name="The Broad Institute Genomics Platform"/>
            <consortium name="The Broad Institute Genome Sequencing Center for Infectious Disease"/>
            <person name="Wu L."/>
            <person name="Ma J."/>
        </authorList>
    </citation>
    <scope>NUCLEOTIDE SEQUENCE [LARGE SCALE GENOMIC DNA]</scope>
    <source>
        <strain evidence="2 3">JCM 4542</strain>
    </source>
</reference>
<feature type="compositionally biased region" description="Low complexity" evidence="1">
    <location>
        <begin position="105"/>
        <end position="122"/>
    </location>
</feature>
<organism evidence="2 3">
    <name type="scientific">Streptomyces luteosporeus</name>
    <dbReference type="NCBI Taxonomy" id="173856"/>
    <lineage>
        <taxon>Bacteria</taxon>
        <taxon>Bacillati</taxon>
        <taxon>Actinomycetota</taxon>
        <taxon>Actinomycetes</taxon>
        <taxon>Kitasatosporales</taxon>
        <taxon>Streptomycetaceae</taxon>
        <taxon>Streptomyces</taxon>
    </lineage>
</organism>
<protein>
    <recommendedName>
        <fullName evidence="4">DUF2795 domain-containing protein</fullName>
    </recommendedName>
</protein>
<comment type="caution">
    <text evidence="2">The sequence shown here is derived from an EMBL/GenBank/DDBJ whole genome shotgun (WGS) entry which is preliminary data.</text>
</comment>
<feature type="region of interest" description="Disordered" evidence="1">
    <location>
        <begin position="80"/>
        <end position="122"/>
    </location>
</feature>
<feature type="compositionally biased region" description="Low complexity" evidence="1">
    <location>
        <begin position="87"/>
        <end position="96"/>
    </location>
</feature>
<evidence type="ECO:0008006" key="4">
    <source>
        <dbReference type="Google" id="ProtNLM"/>
    </source>
</evidence>
<evidence type="ECO:0000313" key="2">
    <source>
        <dbReference type="EMBL" id="GAA2720666.1"/>
    </source>
</evidence>